<dbReference type="Proteomes" id="UP000235119">
    <property type="component" value="Unassembled WGS sequence"/>
</dbReference>
<comment type="caution">
    <text evidence="1">The sequence shown here is derived from an EMBL/GenBank/DDBJ whole genome shotgun (WGS) entry which is preliminary data.</text>
</comment>
<dbReference type="AlphaFoldDB" id="A0A2N5KVZ3"/>
<sequence length="97" mass="11296">MRQNKAFLALPIHAYPQIRRFQYTLKKTSVNLKPVKTLLKKFRLFPNMVAFLTVANIVQMFELHASKQFSPPYAMERNSGLFRFCGFNVASRTVANR</sequence>
<gene>
    <name evidence="1" type="ORF">CYJ79_10915</name>
</gene>
<protein>
    <submittedName>
        <fullName evidence="1">Uncharacterized protein</fullName>
    </submittedName>
</protein>
<proteinExistence type="predicted"/>
<organism evidence="1 2">
    <name type="scientific">Lactobacillus crispatus</name>
    <dbReference type="NCBI Taxonomy" id="47770"/>
    <lineage>
        <taxon>Bacteria</taxon>
        <taxon>Bacillati</taxon>
        <taxon>Bacillota</taxon>
        <taxon>Bacilli</taxon>
        <taxon>Lactobacillales</taxon>
        <taxon>Lactobacillaceae</taxon>
        <taxon>Lactobacillus</taxon>
    </lineage>
</organism>
<name>A0A2N5KVZ3_9LACO</name>
<reference evidence="1 2" key="1">
    <citation type="submission" date="2017-12" db="EMBL/GenBank/DDBJ databases">
        <title>Phylogenetic diversity of female urinary microbiome.</title>
        <authorList>
            <person name="Thomas-White K."/>
            <person name="Wolfe A.J."/>
        </authorList>
    </citation>
    <scope>NUCLEOTIDE SEQUENCE [LARGE SCALE GENOMIC DNA]</scope>
    <source>
        <strain evidence="1 2">UMB0085</strain>
    </source>
</reference>
<evidence type="ECO:0000313" key="1">
    <source>
        <dbReference type="EMBL" id="PLT10402.1"/>
    </source>
</evidence>
<evidence type="ECO:0000313" key="2">
    <source>
        <dbReference type="Proteomes" id="UP000235119"/>
    </source>
</evidence>
<dbReference type="EMBL" id="PKIW01000090">
    <property type="protein sequence ID" value="PLT10402.1"/>
    <property type="molecule type" value="Genomic_DNA"/>
</dbReference>
<accession>A0A2N5KVZ3</accession>